<accession>A0A3L6FXX4</accession>
<comment type="caution">
    <text evidence="1">The sequence shown here is derived from an EMBL/GenBank/DDBJ whole genome shotgun (WGS) entry which is preliminary data.</text>
</comment>
<proteinExistence type="predicted"/>
<evidence type="ECO:0000313" key="1">
    <source>
        <dbReference type="EMBL" id="PWZ38000.1"/>
    </source>
</evidence>
<name>A0A3L6FXX4_MAIZE</name>
<protein>
    <submittedName>
        <fullName evidence="1">Uncharacterized protein</fullName>
    </submittedName>
</protein>
<dbReference type="Proteomes" id="UP000251960">
    <property type="component" value="Chromosome 2"/>
</dbReference>
<dbReference type="AlphaFoldDB" id="A0A3L6FXX4"/>
<sequence length="17" mass="2014">GFEFPNWPLRTGEIHLT</sequence>
<dbReference type="EMBL" id="NCVQ01000003">
    <property type="protein sequence ID" value="PWZ38000.1"/>
    <property type="molecule type" value="Genomic_DNA"/>
</dbReference>
<feature type="non-terminal residue" evidence="1">
    <location>
        <position position="1"/>
    </location>
</feature>
<gene>
    <name evidence="1" type="ORF">Zm00014a_014674</name>
</gene>
<organism evidence="1">
    <name type="scientific">Zea mays</name>
    <name type="common">Maize</name>
    <dbReference type="NCBI Taxonomy" id="4577"/>
    <lineage>
        <taxon>Eukaryota</taxon>
        <taxon>Viridiplantae</taxon>
        <taxon>Streptophyta</taxon>
        <taxon>Embryophyta</taxon>
        <taxon>Tracheophyta</taxon>
        <taxon>Spermatophyta</taxon>
        <taxon>Magnoliopsida</taxon>
        <taxon>Liliopsida</taxon>
        <taxon>Poales</taxon>
        <taxon>Poaceae</taxon>
        <taxon>PACMAD clade</taxon>
        <taxon>Panicoideae</taxon>
        <taxon>Andropogonodae</taxon>
        <taxon>Andropogoneae</taxon>
        <taxon>Tripsacinae</taxon>
        <taxon>Zea</taxon>
    </lineage>
</organism>
<reference evidence="1" key="1">
    <citation type="journal article" date="2018" name="Nat. Genet.">
        <title>Extensive intraspecific gene order and gene structural variations between Mo17 and other maize genomes.</title>
        <authorList>
            <person name="Sun S."/>
            <person name="Zhou Y."/>
            <person name="Chen J."/>
            <person name="Shi J."/>
            <person name="Zhao H."/>
            <person name="Zhao H."/>
            <person name="Song W."/>
            <person name="Zhang M."/>
            <person name="Cui Y."/>
            <person name="Dong X."/>
            <person name="Liu H."/>
            <person name="Ma X."/>
            <person name="Jiao Y."/>
            <person name="Wang B."/>
            <person name="Wei X."/>
            <person name="Stein J.C."/>
            <person name="Glaubitz J.C."/>
            <person name="Lu F."/>
            <person name="Yu G."/>
            <person name="Liang C."/>
            <person name="Fengler K."/>
            <person name="Li B."/>
            <person name="Rafalski A."/>
            <person name="Schnable P.S."/>
            <person name="Ware D.H."/>
            <person name="Buckler E.S."/>
            <person name="Lai J."/>
        </authorList>
    </citation>
    <scope>NUCLEOTIDE SEQUENCE [LARGE SCALE GENOMIC DNA]</scope>
    <source>
        <tissue evidence="1">Seedling</tissue>
    </source>
</reference>